<sequence>MLLLTSTEKLSSNLFPLRLRHLTFLQRTQEDCNKYAERFRTYCNHTQRICRELMKFSSWNIYQGEKLLIARETELMHMYCQLSDEVVRIRKHIDEITTDGFEGCAGDVNPTCRCWMGILGRDGFLSDKKGRERKEGEEEKEGKQKFTVLEFKVPDGKVSFLDNMDGILDVGRRAESAVYSVLRETEGYSSPGSAGFHGSLGLTEEGSVRFYDGEGGKSRPIYTSYFASDSD</sequence>
<dbReference type="AlphaFoldDB" id="A0A7C8JAE2"/>
<organism evidence="2 3">
    <name type="scientific">Orbilia oligospora</name>
    <name type="common">Nematode-trapping fungus</name>
    <name type="synonym">Arthrobotrys oligospora</name>
    <dbReference type="NCBI Taxonomy" id="2813651"/>
    <lineage>
        <taxon>Eukaryota</taxon>
        <taxon>Fungi</taxon>
        <taxon>Dikarya</taxon>
        <taxon>Ascomycota</taxon>
        <taxon>Pezizomycotina</taxon>
        <taxon>Orbiliomycetes</taxon>
        <taxon>Orbiliales</taxon>
        <taxon>Orbiliaceae</taxon>
        <taxon>Orbilia</taxon>
    </lineage>
</organism>
<proteinExistence type="predicted"/>
<comment type="caution">
    <text evidence="2">The sequence shown here is derived from an EMBL/GenBank/DDBJ whole genome shotgun (WGS) entry which is preliminary data.</text>
</comment>
<evidence type="ECO:0000313" key="3">
    <source>
        <dbReference type="Proteomes" id="UP000475325"/>
    </source>
</evidence>
<reference evidence="2 3" key="1">
    <citation type="submission" date="2019-06" db="EMBL/GenBank/DDBJ databases">
        <authorList>
            <person name="Palmer J.M."/>
        </authorList>
    </citation>
    <scope>NUCLEOTIDE SEQUENCE [LARGE SCALE GENOMIC DNA]</scope>
    <source>
        <strain evidence="2 3">TWF102</strain>
    </source>
</reference>
<gene>
    <name evidence="2" type="ORF">TWF102_001911</name>
</gene>
<accession>A0A7C8JAE2</accession>
<protein>
    <submittedName>
        <fullName evidence="2">Uncharacterized protein</fullName>
    </submittedName>
</protein>
<dbReference type="Proteomes" id="UP000475325">
    <property type="component" value="Unassembled WGS sequence"/>
</dbReference>
<dbReference type="EMBL" id="WIQW01000013">
    <property type="protein sequence ID" value="KAF3106014.1"/>
    <property type="molecule type" value="Genomic_DNA"/>
</dbReference>
<feature type="region of interest" description="Disordered" evidence="1">
    <location>
        <begin position="211"/>
        <end position="231"/>
    </location>
</feature>
<evidence type="ECO:0000256" key="1">
    <source>
        <dbReference type="SAM" id="MobiDB-lite"/>
    </source>
</evidence>
<name>A0A7C8JAE2_ORBOL</name>
<evidence type="ECO:0000313" key="2">
    <source>
        <dbReference type="EMBL" id="KAF3106014.1"/>
    </source>
</evidence>